<dbReference type="Proteomes" id="UP000540989">
    <property type="component" value="Unassembled WGS sequence"/>
</dbReference>
<feature type="transmembrane region" description="Helical" evidence="1">
    <location>
        <begin position="276"/>
        <end position="294"/>
    </location>
</feature>
<evidence type="ECO:0000256" key="1">
    <source>
        <dbReference type="SAM" id="Phobius"/>
    </source>
</evidence>
<name>A0A7W8E5I6_9BACT</name>
<feature type="domain" description="Acyltransferase 3" evidence="2">
    <location>
        <begin position="25"/>
        <end position="392"/>
    </location>
</feature>
<feature type="transmembrane region" description="Helical" evidence="1">
    <location>
        <begin position="314"/>
        <end position="335"/>
    </location>
</feature>
<dbReference type="RefSeq" id="WP_184222270.1">
    <property type="nucleotide sequence ID" value="NZ_JACHIP010000010.1"/>
</dbReference>
<dbReference type="PANTHER" id="PTHR36927:SF4">
    <property type="entry name" value="BLR5718 PROTEIN"/>
    <property type="match status" value="1"/>
</dbReference>
<comment type="caution">
    <text evidence="3">The sequence shown here is derived from an EMBL/GenBank/DDBJ whole genome shotgun (WGS) entry which is preliminary data.</text>
</comment>
<dbReference type="Pfam" id="PF01757">
    <property type="entry name" value="Acyl_transf_3"/>
    <property type="match status" value="1"/>
</dbReference>
<evidence type="ECO:0000313" key="3">
    <source>
        <dbReference type="EMBL" id="MBB5060153.1"/>
    </source>
</evidence>
<protein>
    <submittedName>
        <fullName evidence="3">Peptidoglycan/LPS O-acetylase OafA/YrhL</fullName>
    </submittedName>
</protein>
<dbReference type="InterPro" id="IPR002656">
    <property type="entry name" value="Acyl_transf_3_dom"/>
</dbReference>
<dbReference type="InterPro" id="IPR050623">
    <property type="entry name" value="Glucan_succinyl_AcylTrfase"/>
</dbReference>
<keyword evidence="4" id="KW-1185">Reference proteome</keyword>
<feature type="transmembrane region" description="Helical" evidence="1">
    <location>
        <begin position="204"/>
        <end position="223"/>
    </location>
</feature>
<feature type="transmembrane region" description="Helical" evidence="1">
    <location>
        <begin position="373"/>
        <end position="396"/>
    </location>
</feature>
<accession>A0A7W8E5I6</accession>
<keyword evidence="1" id="KW-0472">Membrane</keyword>
<keyword evidence="1" id="KW-1133">Transmembrane helix</keyword>
<evidence type="ECO:0000313" key="4">
    <source>
        <dbReference type="Proteomes" id="UP000540989"/>
    </source>
</evidence>
<proteinExistence type="predicted"/>
<feature type="transmembrane region" description="Helical" evidence="1">
    <location>
        <begin position="347"/>
        <end position="367"/>
    </location>
</feature>
<feature type="transmembrane region" description="Helical" evidence="1">
    <location>
        <begin position="83"/>
        <end position="101"/>
    </location>
</feature>
<feature type="transmembrane region" description="Helical" evidence="1">
    <location>
        <begin position="113"/>
        <end position="135"/>
    </location>
</feature>
<feature type="transmembrane region" description="Helical" evidence="1">
    <location>
        <begin position="164"/>
        <end position="183"/>
    </location>
</feature>
<reference evidence="3 4" key="1">
    <citation type="submission" date="2020-08" db="EMBL/GenBank/DDBJ databases">
        <title>Genomic Encyclopedia of Type Strains, Phase IV (KMG-V): Genome sequencing to study the core and pangenomes of soil and plant-associated prokaryotes.</title>
        <authorList>
            <person name="Whitman W."/>
        </authorList>
    </citation>
    <scope>NUCLEOTIDE SEQUENCE [LARGE SCALE GENOMIC DNA]</scope>
    <source>
        <strain evidence="3 4">M8UP14</strain>
    </source>
</reference>
<dbReference type="AlphaFoldDB" id="A0A7W8E5I6"/>
<keyword evidence="1" id="KW-0812">Transmembrane</keyword>
<evidence type="ECO:0000259" key="2">
    <source>
        <dbReference type="Pfam" id="PF01757"/>
    </source>
</evidence>
<feature type="transmembrane region" description="Helical" evidence="1">
    <location>
        <begin position="243"/>
        <end position="264"/>
    </location>
</feature>
<dbReference type="PANTHER" id="PTHR36927">
    <property type="entry name" value="BLR4337 PROTEIN"/>
    <property type="match status" value="1"/>
</dbReference>
<organism evidence="3 4">
    <name type="scientific">Granulicella aggregans</name>
    <dbReference type="NCBI Taxonomy" id="474949"/>
    <lineage>
        <taxon>Bacteria</taxon>
        <taxon>Pseudomonadati</taxon>
        <taxon>Acidobacteriota</taxon>
        <taxon>Terriglobia</taxon>
        <taxon>Terriglobales</taxon>
        <taxon>Acidobacteriaceae</taxon>
        <taxon>Granulicella</taxon>
    </lineage>
</organism>
<sequence>MTSAPELQEGLRAGSIPPVEGSRDYSIDYLRTTLTLMVLAHHSSLAYTTWGHFDREHIFHSTAPIVDTARWVFFDYAENFNDVFFMALMFFVSGLFVYPALQKHGAIRFIRDRFLRLGVPFAFAVTVLIPIAYYASWQLSAHYAGFWEFYERLAMSRFTVGPPWFIWVLLLFDLVLALIVGPFKLDHPLAERVMRSLKTDALSATSAALVLSALVYLPLLFKYGFGTWANLYTSPFSFQISRIGLYALWFLFGFLVGGAGINNGLLSREGRLARNWPLWFGACVVAYNALWFIPKWSVLHNLSPLTKGTVEASLWVASCVMSSLGFLALFRGVTLRPRSWMISLNRSAYAMYLVHYVYITWMQRLLLYRPIPAAMKFLLVFLVATLLSWLTAQCLLQIPTLDRVL</sequence>
<dbReference type="EMBL" id="JACHIP010000010">
    <property type="protein sequence ID" value="MBB5060153.1"/>
    <property type="molecule type" value="Genomic_DNA"/>
</dbReference>
<dbReference type="GO" id="GO:0016747">
    <property type="term" value="F:acyltransferase activity, transferring groups other than amino-acyl groups"/>
    <property type="evidence" value="ECO:0007669"/>
    <property type="project" value="InterPro"/>
</dbReference>
<gene>
    <name evidence="3" type="ORF">HDF16_004889</name>
</gene>